<evidence type="ECO:0000313" key="2">
    <source>
        <dbReference type="Proteomes" id="UP000257109"/>
    </source>
</evidence>
<proteinExistence type="predicted"/>
<feature type="non-terminal residue" evidence="1">
    <location>
        <position position="1"/>
    </location>
</feature>
<dbReference type="Proteomes" id="UP000257109">
    <property type="component" value="Unassembled WGS sequence"/>
</dbReference>
<dbReference type="AlphaFoldDB" id="A0A371G7S3"/>
<sequence length="170" mass="19655">MTSNTYHYSLSDKHVTRRLAEVHQEETRGVVERKLDALTKQIESLMQAHTQLLPPFLPLRRQISFPKAKIIFIPLIITLARGNTQTSPQGDSKKGKLKMSIDLHTCKIKTKDKGKRKEDQACRTQWLNTWLRTMKDSKQWKLKSLTYLPLCPNRSTALFLLKQSPTQGKN</sequence>
<comment type="caution">
    <text evidence="1">The sequence shown here is derived from an EMBL/GenBank/DDBJ whole genome shotgun (WGS) entry which is preliminary data.</text>
</comment>
<dbReference type="EMBL" id="QJKJ01006481">
    <property type="protein sequence ID" value="RDX86575.1"/>
    <property type="molecule type" value="Genomic_DNA"/>
</dbReference>
<evidence type="ECO:0000313" key="1">
    <source>
        <dbReference type="EMBL" id="RDX86575.1"/>
    </source>
</evidence>
<organism evidence="1 2">
    <name type="scientific">Mucuna pruriens</name>
    <name type="common">Velvet bean</name>
    <name type="synonym">Dolichos pruriens</name>
    <dbReference type="NCBI Taxonomy" id="157652"/>
    <lineage>
        <taxon>Eukaryota</taxon>
        <taxon>Viridiplantae</taxon>
        <taxon>Streptophyta</taxon>
        <taxon>Embryophyta</taxon>
        <taxon>Tracheophyta</taxon>
        <taxon>Spermatophyta</taxon>
        <taxon>Magnoliopsida</taxon>
        <taxon>eudicotyledons</taxon>
        <taxon>Gunneridae</taxon>
        <taxon>Pentapetalae</taxon>
        <taxon>rosids</taxon>
        <taxon>fabids</taxon>
        <taxon>Fabales</taxon>
        <taxon>Fabaceae</taxon>
        <taxon>Papilionoideae</taxon>
        <taxon>50 kb inversion clade</taxon>
        <taxon>NPAAA clade</taxon>
        <taxon>indigoferoid/millettioid clade</taxon>
        <taxon>Phaseoleae</taxon>
        <taxon>Mucuna</taxon>
    </lineage>
</organism>
<keyword evidence="2" id="KW-1185">Reference proteome</keyword>
<name>A0A371G7S3_MUCPR</name>
<accession>A0A371G7S3</accession>
<protein>
    <submittedName>
        <fullName evidence="1">Uncharacterized protein</fullName>
    </submittedName>
</protein>
<reference evidence="1" key="1">
    <citation type="submission" date="2018-05" db="EMBL/GenBank/DDBJ databases">
        <title>Draft genome of Mucuna pruriens seed.</title>
        <authorList>
            <person name="Nnadi N.E."/>
            <person name="Vos R."/>
            <person name="Hasami M.H."/>
            <person name="Devisetty U.K."/>
            <person name="Aguiy J.C."/>
        </authorList>
    </citation>
    <scope>NUCLEOTIDE SEQUENCE [LARGE SCALE GENOMIC DNA]</scope>
    <source>
        <strain evidence="1">JCA_2017</strain>
    </source>
</reference>
<gene>
    <name evidence="1" type="ORF">CR513_32079</name>
</gene>